<keyword evidence="4" id="KW-0378">Hydrolase</keyword>
<reference evidence="4" key="1">
    <citation type="submission" date="2017-08" db="EMBL/GenBank/DDBJ databases">
        <title>Genomes of multiple Clavibacter strains from different subspecies.</title>
        <authorList>
            <person name="Yuan X.-K."/>
            <person name="Li X.-S."/>
            <person name="Nie J."/>
            <person name="De Boer S.H."/>
        </authorList>
    </citation>
    <scope>NUCLEOTIDE SEQUENCE [LARGE SCALE GENOMIC DNA]</scope>
    <source>
        <strain evidence="4">ATCC 33566</strain>
    </source>
</reference>
<protein>
    <submittedName>
        <fullName evidence="4">Serine protease</fullName>
    </submittedName>
</protein>
<feature type="signal peptide" evidence="3">
    <location>
        <begin position="1"/>
        <end position="34"/>
    </location>
</feature>
<dbReference type="GO" id="GO:0008233">
    <property type="term" value="F:peptidase activity"/>
    <property type="evidence" value="ECO:0007669"/>
    <property type="project" value="UniProtKB-KW"/>
</dbReference>
<dbReference type="Gene3D" id="2.40.10.10">
    <property type="entry name" value="Trypsin-like serine proteases"/>
    <property type="match status" value="2"/>
</dbReference>
<accession>A0A225C9I9</accession>
<dbReference type="InterPro" id="IPR009003">
    <property type="entry name" value="Peptidase_S1_PA"/>
</dbReference>
<dbReference type="InterPro" id="IPR050966">
    <property type="entry name" value="Glutamyl_endopeptidase"/>
</dbReference>
<dbReference type="SUPFAM" id="SSF50494">
    <property type="entry name" value="Trypsin-like serine proteases"/>
    <property type="match status" value="1"/>
</dbReference>
<keyword evidence="1 3" id="KW-0732">Signal</keyword>
<organism evidence="4 5">
    <name type="scientific">Clavibacter tessellarius</name>
    <dbReference type="NCBI Taxonomy" id="31965"/>
    <lineage>
        <taxon>Bacteria</taxon>
        <taxon>Bacillati</taxon>
        <taxon>Actinomycetota</taxon>
        <taxon>Actinomycetes</taxon>
        <taxon>Micrococcales</taxon>
        <taxon>Microbacteriaceae</taxon>
        <taxon>Clavibacter</taxon>
    </lineage>
</organism>
<dbReference type="RefSeq" id="WP_094129241.1">
    <property type="nucleotide sequence ID" value="NZ_CP040788.1"/>
</dbReference>
<feature type="compositionally biased region" description="Low complexity" evidence="2">
    <location>
        <begin position="95"/>
        <end position="104"/>
    </location>
</feature>
<evidence type="ECO:0000313" key="5">
    <source>
        <dbReference type="Proteomes" id="UP000215316"/>
    </source>
</evidence>
<keyword evidence="5" id="KW-1185">Reference proteome</keyword>
<dbReference type="InterPro" id="IPR043504">
    <property type="entry name" value="Peptidase_S1_PA_chymotrypsin"/>
</dbReference>
<proteinExistence type="predicted"/>
<dbReference type="AlphaFoldDB" id="A0A225C9I9"/>
<gene>
    <name evidence="4" type="ORF">B5P24_10690</name>
</gene>
<evidence type="ECO:0000256" key="1">
    <source>
        <dbReference type="ARBA" id="ARBA00022729"/>
    </source>
</evidence>
<dbReference type="PANTHER" id="PTHR15462">
    <property type="entry name" value="SERINE PROTEASE"/>
    <property type="match status" value="1"/>
</dbReference>
<evidence type="ECO:0000313" key="4">
    <source>
        <dbReference type="EMBL" id="OQJ63427.1"/>
    </source>
</evidence>
<evidence type="ECO:0000256" key="2">
    <source>
        <dbReference type="SAM" id="MobiDB-lite"/>
    </source>
</evidence>
<feature type="region of interest" description="Disordered" evidence="2">
    <location>
        <begin position="92"/>
        <end position="122"/>
    </location>
</feature>
<dbReference type="EMBL" id="MZMQ01000001">
    <property type="protein sequence ID" value="OQJ63427.1"/>
    <property type="molecule type" value="Genomic_DNA"/>
</dbReference>
<comment type="caution">
    <text evidence="4">The sequence shown here is derived from an EMBL/GenBank/DDBJ whole genome shotgun (WGS) entry which is preliminary data.</text>
</comment>
<feature type="chain" id="PRO_5013257056" evidence="3">
    <location>
        <begin position="35"/>
        <end position="344"/>
    </location>
</feature>
<dbReference type="Proteomes" id="UP000215316">
    <property type="component" value="Unassembled WGS sequence"/>
</dbReference>
<sequence length="344" mass="35002">MPCRPALSARRPLAAVAVLGLTAALLGVASAASADEASGAVVGSSMASAEHASPVAGTADAPDSVAVDVTSAQAADAVAFWTPERRAVAIDADARTSSSTSTADDAARSDAARTDAVGTDAAADSSRAVQVAPVSHIGRMYYMQAGVGYACTANVVESANRSTLATAGHCITQNQVFSDHMVFYPGFDSGPSASGAWPVITGYVPYGWYERNAGDQFDDSGFLAVKRDASGRDIQSVVGASPVLFDQSNAERAAVYGYPATGRFDGRTLQRCGGLTEGVSVEEFALPCDMNAGSSGSPVFAGDGADGAQFANVAEHYGDSSHVLGPVWQGTEHDAYDLAAAVAN</sequence>
<keyword evidence="4" id="KW-0645">Protease</keyword>
<name>A0A225C9I9_9MICO</name>
<dbReference type="GO" id="GO:0006508">
    <property type="term" value="P:proteolysis"/>
    <property type="evidence" value="ECO:0007669"/>
    <property type="project" value="UniProtKB-KW"/>
</dbReference>
<evidence type="ECO:0000256" key="3">
    <source>
        <dbReference type="SAM" id="SignalP"/>
    </source>
</evidence>
<dbReference type="OrthoDB" id="5121599at2"/>